<comment type="caution">
    <text evidence="2">The sequence shown here is derived from an EMBL/GenBank/DDBJ whole genome shotgun (WGS) entry which is preliminary data.</text>
</comment>
<evidence type="ECO:0000313" key="3">
    <source>
        <dbReference type="Proteomes" id="UP000243579"/>
    </source>
</evidence>
<evidence type="ECO:0000313" key="2">
    <source>
        <dbReference type="EMBL" id="OQR91325.1"/>
    </source>
</evidence>
<accession>A0A1V9Z006</accession>
<keyword evidence="1" id="KW-1133">Transmembrane helix</keyword>
<feature type="transmembrane region" description="Helical" evidence="1">
    <location>
        <begin position="143"/>
        <end position="164"/>
    </location>
</feature>
<organism evidence="2 3">
    <name type="scientific">Achlya hypogyna</name>
    <name type="common">Oomycete</name>
    <name type="synonym">Protoachlya hypogyna</name>
    <dbReference type="NCBI Taxonomy" id="1202772"/>
    <lineage>
        <taxon>Eukaryota</taxon>
        <taxon>Sar</taxon>
        <taxon>Stramenopiles</taxon>
        <taxon>Oomycota</taxon>
        <taxon>Saprolegniomycetes</taxon>
        <taxon>Saprolegniales</taxon>
        <taxon>Achlyaceae</taxon>
        <taxon>Achlya</taxon>
    </lineage>
</organism>
<dbReference type="Proteomes" id="UP000243579">
    <property type="component" value="Unassembled WGS sequence"/>
</dbReference>
<dbReference type="OrthoDB" id="10360709at2759"/>
<evidence type="ECO:0000256" key="1">
    <source>
        <dbReference type="SAM" id="Phobius"/>
    </source>
</evidence>
<protein>
    <submittedName>
        <fullName evidence="2">Uncharacterized protein</fullName>
    </submittedName>
</protein>
<keyword evidence="1" id="KW-0472">Membrane</keyword>
<name>A0A1V9Z006_ACHHY</name>
<proteinExistence type="predicted"/>
<dbReference type="EMBL" id="JNBR01000541">
    <property type="protein sequence ID" value="OQR91325.1"/>
    <property type="molecule type" value="Genomic_DNA"/>
</dbReference>
<sequence length="166" mass="17596">MLNIPSGPSRQHFDDAYCIGEGKTYCDSLPLKFTLGQSGIFQNLTVMRSMDKAVNDSGVLYGLPVTPTTTLNAFCTALPAKSSIVVDASVAAVCDGCRRIMAAESTAASEAISRMCPMTVASPMVLSSTTINFGMRREGTTGIIRFAAAWSILMFTYATLGASITK</sequence>
<gene>
    <name evidence="2" type="ORF">ACHHYP_04790</name>
</gene>
<reference evidence="2 3" key="1">
    <citation type="journal article" date="2014" name="Genome Biol. Evol.">
        <title>The secreted proteins of Achlya hypogyna and Thraustotheca clavata identify the ancestral oomycete secretome and reveal gene acquisitions by horizontal gene transfer.</title>
        <authorList>
            <person name="Misner I."/>
            <person name="Blouin N."/>
            <person name="Leonard G."/>
            <person name="Richards T.A."/>
            <person name="Lane C.E."/>
        </authorList>
    </citation>
    <scope>NUCLEOTIDE SEQUENCE [LARGE SCALE GENOMIC DNA]</scope>
    <source>
        <strain evidence="2 3">ATCC 48635</strain>
    </source>
</reference>
<keyword evidence="1" id="KW-0812">Transmembrane</keyword>
<keyword evidence="3" id="KW-1185">Reference proteome</keyword>
<dbReference type="AlphaFoldDB" id="A0A1V9Z006"/>